<keyword evidence="2" id="KW-1185">Reference proteome</keyword>
<name>A0A667HFQ4_LYNCA</name>
<dbReference type="GO" id="GO:0030833">
    <property type="term" value="P:regulation of actin filament polymerization"/>
    <property type="evidence" value="ECO:0007669"/>
    <property type="project" value="TreeGrafter"/>
</dbReference>
<dbReference type="GO" id="GO:0032233">
    <property type="term" value="P:positive regulation of actin filament bundle assembly"/>
    <property type="evidence" value="ECO:0007669"/>
    <property type="project" value="TreeGrafter"/>
</dbReference>
<evidence type="ECO:0000313" key="1">
    <source>
        <dbReference type="Ensembl" id="ENSLCNP00005025728.1"/>
    </source>
</evidence>
<dbReference type="GO" id="GO:0003779">
    <property type="term" value="F:actin binding"/>
    <property type="evidence" value="ECO:0007669"/>
    <property type="project" value="TreeGrafter"/>
</dbReference>
<dbReference type="PANTHER" id="PTHR13936:SF14">
    <property type="entry name" value="PROFILIN-1"/>
    <property type="match status" value="1"/>
</dbReference>
<dbReference type="SUPFAM" id="SSF55770">
    <property type="entry name" value="Profilin (actin-binding protein)"/>
    <property type="match status" value="1"/>
</dbReference>
<reference evidence="1" key="1">
    <citation type="submission" date="2025-08" db="UniProtKB">
        <authorList>
            <consortium name="Ensembl"/>
        </authorList>
    </citation>
    <scope>IDENTIFICATION</scope>
</reference>
<dbReference type="GO" id="GO:0005737">
    <property type="term" value="C:cytoplasm"/>
    <property type="evidence" value="ECO:0007669"/>
    <property type="project" value="TreeGrafter"/>
</dbReference>
<evidence type="ECO:0000313" key="2">
    <source>
        <dbReference type="Proteomes" id="UP000472241"/>
    </source>
</evidence>
<dbReference type="Proteomes" id="UP000472241">
    <property type="component" value="Unplaced"/>
</dbReference>
<dbReference type="PANTHER" id="PTHR13936">
    <property type="entry name" value="PROFILIN"/>
    <property type="match status" value="1"/>
</dbReference>
<proteinExistence type="predicted"/>
<accession>A0A667HFQ4</accession>
<sequence length="70" mass="8014">MTRWSTYINNFMVGGTCQDIAIVSCKDLPSIWAAVSRKTFANIISRAQNLKFWKSMPQPRLCLMCIMVLL</sequence>
<protein>
    <submittedName>
        <fullName evidence="1">Uncharacterized protein</fullName>
    </submittedName>
</protein>
<dbReference type="Gene3D" id="3.30.450.30">
    <property type="entry name" value="Dynein light chain 2a, cytoplasmic"/>
    <property type="match status" value="1"/>
</dbReference>
<dbReference type="AlphaFoldDB" id="A0A667HFQ4"/>
<dbReference type="InterPro" id="IPR036140">
    <property type="entry name" value="PFN_sf"/>
</dbReference>
<dbReference type="Ensembl" id="ENSLCNT00005028745.1">
    <property type="protein sequence ID" value="ENSLCNP00005025728.1"/>
    <property type="gene ID" value="ENSLCNG00005016741.1"/>
</dbReference>
<organism evidence="1 2">
    <name type="scientific">Lynx canadensis</name>
    <name type="common">Canada lynx</name>
    <name type="synonym">Felis canadensis</name>
    <dbReference type="NCBI Taxonomy" id="61383"/>
    <lineage>
        <taxon>Eukaryota</taxon>
        <taxon>Metazoa</taxon>
        <taxon>Chordata</taxon>
        <taxon>Craniata</taxon>
        <taxon>Vertebrata</taxon>
        <taxon>Euteleostomi</taxon>
        <taxon>Mammalia</taxon>
        <taxon>Eutheria</taxon>
        <taxon>Laurasiatheria</taxon>
        <taxon>Carnivora</taxon>
        <taxon>Feliformia</taxon>
        <taxon>Felidae</taxon>
        <taxon>Felinae</taxon>
        <taxon>Lynx</taxon>
    </lineage>
</organism>
<reference evidence="1" key="2">
    <citation type="submission" date="2025-09" db="UniProtKB">
        <authorList>
            <consortium name="Ensembl"/>
        </authorList>
    </citation>
    <scope>IDENTIFICATION</scope>
</reference>